<dbReference type="SUPFAM" id="SSF56219">
    <property type="entry name" value="DNase I-like"/>
    <property type="match status" value="1"/>
</dbReference>
<evidence type="ECO:0000313" key="2">
    <source>
        <dbReference type="Proteomes" id="UP001634007"/>
    </source>
</evidence>
<evidence type="ECO:0000313" key="1">
    <source>
        <dbReference type="EMBL" id="KAL3733326.1"/>
    </source>
</evidence>
<comment type="caution">
    <text evidence="1">The sequence shown here is derived from an EMBL/GenBank/DDBJ whole genome shotgun (WGS) entry which is preliminary data.</text>
</comment>
<evidence type="ECO:0008006" key="3">
    <source>
        <dbReference type="Google" id="ProtNLM"/>
    </source>
</evidence>
<name>A0ABD3K5K1_EUCGL</name>
<dbReference type="PANTHER" id="PTHR33710:SF81">
    <property type="entry name" value="ENDONUCLEASE_EXONUCLEASE_PHOSPHATASE DOMAIN-CONTAINING PROTEIN"/>
    <property type="match status" value="1"/>
</dbReference>
<sequence>MPWLVAGDFNAIKDPSDRFGGSSLWIPYFDEFGNCLAQTELGDLRYVGLRFTWSTSAGTSRKMRKIDRVLVNSKWNMEFSFSEASFLNPGILDHSPMVVRVLNPFFKRRPFKYFNLWAKHSNFPSIVQQAWDTPVVGVAMFKLVSKLKVLKNRLKQLNREEFSNISVRTAEAREALRLAQLDLHLDPTNSDFAHLEKAHRKLFVNLRRDEESFYRQKSRIRWLKEGDRNTKFFHNSVKRRQLRNRILSVKDSSGALISDPLAVP</sequence>
<gene>
    <name evidence="1" type="ORF">ACJRO7_022799</name>
</gene>
<organism evidence="1 2">
    <name type="scientific">Eucalyptus globulus</name>
    <name type="common">Tasmanian blue gum</name>
    <dbReference type="NCBI Taxonomy" id="34317"/>
    <lineage>
        <taxon>Eukaryota</taxon>
        <taxon>Viridiplantae</taxon>
        <taxon>Streptophyta</taxon>
        <taxon>Embryophyta</taxon>
        <taxon>Tracheophyta</taxon>
        <taxon>Spermatophyta</taxon>
        <taxon>Magnoliopsida</taxon>
        <taxon>eudicotyledons</taxon>
        <taxon>Gunneridae</taxon>
        <taxon>Pentapetalae</taxon>
        <taxon>rosids</taxon>
        <taxon>malvids</taxon>
        <taxon>Myrtales</taxon>
        <taxon>Myrtaceae</taxon>
        <taxon>Myrtoideae</taxon>
        <taxon>Eucalypteae</taxon>
        <taxon>Eucalyptus</taxon>
    </lineage>
</organism>
<dbReference type="EMBL" id="JBJKBG010000006">
    <property type="protein sequence ID" value="KAL3733326.1"/>
    <property type="molecule type" value="Genomic_DNA"/>
</dbReference>
<dbReference type="Gene3D" id="3.60.10.10">
    <property type="entry name" value="Endonuclease/exonuclease/phosphatase"/>
    <property type="match status" value="1"/>
</dbReference>
<proteinExistence type="predicted"/>
<dbReference type="Proteomes" id="UP001634007">
    <property type="component" value="Unassembled WGS sequence"/>
</dbReference>
<keyword evidence="2" id="KW-1185">Reference proteome</keyword>
<protein>
    <recommendedName>
        <fullName evidence="3">Endonuclease/exonuclease/phosphatase domain-containing protein</fullName>
    </recommendedName>
</protein>
<accession>A0ABD3K5K1</accession>
<dbReference type="AlphaFoldDB" id="A0ABD3K5K1"/>
<dbReference type="InterPro" id="IPR036691">
    <property type="entry name" value="Endo/exonu/phosph_ase_sf"/>
</dbReference>
<dbReference type="PANTHER" id="PTHR33710">
    <property type="entry name" value="BNAC02G09200D PROTEIN"/>
    <property type="match status" value="1"/>
</dbReference>
<reference evidence="1 2" key="1">
    <citation type="submission" date="2024-11" db="EMBL/GenBank/DDBJ databases">
        <title>Chromosome-level genome assembly of Eucalyptus globulus Labill. provides insights into its genome evolution.</title>
        <authorList>
            <person name="Li X."/>
        </authorList>
    </citation>
    <scope>NUCLEOTIDE SEQUENCE [LARGE SCALE GENOMIC DNA]</scope>
    <source>
        <strain evidence="1">CL2024</strain>
        <tissue evidence="1">Fresh tender leaves</tissue>
    </source>
</reference>